<dbReference type="InterPro" id="IPR041796">
    <property type="entry name" value="Mre11_N"/>
</dbReference>
<dbReference type="Pfam" id="PF00149">
    <property type="entry name" value="Metallophos"/>
    <property type="match status" value="1"/>
</dbReference>
<evidence type="ECO:0000259" key="2">
    <source>
        <dbReference type="Pfam" id="PF00149"/>
    </source>
</evidence>
<evidence type="ECO:0000313" key="3">
    <source>
        <dbReference type="EMBL" id="HIR93322.1"/>
    </source>
</evidence>
<dbReference type="Proteomes" id="UP000886841">
    <property type="component" value="Unassembled WGS sequence"/>
</dbReference>
<keyword evidence="3" id="KW-0540">Nuclease</keyword>
<evidence type="ECO:0000313" key="4">
    <source>
        <dbReference type="Proteomes" id="UP000886841"/>
    </source>
</evidence>
<dbReference type="PANTHER" id="PTHR30337">
    <property type="entry name" value="COMPONENT OF ATP-DEPENDENT DSDNA EXONUCLEASE"/>
    <property type="match status" value="1"/>
</dbReference>
<reference evidence="3" key="1">
    <citation type="submission" date="2020-10" db="EMBL/GenBank/DDBJ databases">
        <authorList>
            <person name="Gilroy R."/>
        </authorList>
    </citation>
    <scope>NUCLEOTIDE SEQUENCE</scope>
    <source>
        <strain evidence="3">ChiSxjej1B13-7041</strain>
    </source>
</reference>
<feature type="domain" description="Calcineurin-like phosphoesterase" evidence="2">
    <location>
        <begin position="1"/>
        <end position="185"/>
    </location>
</feature>
<dbReference type="InterPro" id="IPR004843">
    <property type="entry name" value="Calcineurin-like_PHP"/>
</dbReference>
<evidence type="ECO:0000256" key="1">
    <source>
        <dbReference type="ARBA" id="ARBA00022801"/>
    </source>
</evidence>
<reference evidence="3" key="2">
    <citation type="journal article" date="2021" name="PeerJ">
        <title>Extensive microbial diversity within the chicken gut microbiome revealed by metagenomics and culture.</title>
        <authorList>
            <person name="Gilroy R."/>
            <person name="Ravi A."/>
            <person name="Getino M."/>
            <person name="Pursley I."/>
            <person name="Horton D.L."/>
            <person name="Alikhan N.F."/>
            <person name="Baker D."/>
            <person name="Gharbi K."/>
            <person name="Hall N."/>
            <person name="Watson M."/>
            <person name="Adriaenssens E.M."/>
            <person name="Foster-Nyarko E."/>
            <person name="Jarju S."/>
            <person name="Secka A."/>
            <person name="Antonio M."/>
            <person name="Oren A."/>
            <person name="Chaudhuri R.R."/>
            <person name="La Ragione R."/>
            <person name="Hildebrand F."/>
            <person name="Pallen M.J."/>
        </authorList>
    </citation>
    <scope>NUCLEOTIDE SEQUENCE</scope>
    <source>
        <strain evidence="3">ChiSxjej1B13-7041</strain>
    </source>
</reference>
<accession>A0A9D1EKH6</accession>
<dbReference type="InterPro" id="IPR050535">
    <property type="entry name" value="DNA_Repair-Maintenance_Comp"/>
</dbReference>
<sequence>MRFIHMADIHLGASPDSGKPWSHQRGQEIWDSFRKVIETAGRQRTDLLLIAGDLFHRQPLKRELKEVNELFASIPDTRVVMIAGNHDYVKGESAYPRFPWAPNVTGLWEGTCGKVSFPEIQTQVYGLSYRRREIDPEAYRNLRADGEPGFSILMMHGDEAHLPLSPRQVKDMGFSYLALGHIHKPGQPGERAVYPGALEPTDKNDLGPHGYVKGIYEDGRLSLTFVPAACREYVPLEIQVNRETTGYGLARLVEQETRKRGGQNLYKITLRGLREPGLAFSPGPLEEVCNLADFRDETRPDYDMEQLRRQYAGSLVGDYLERFRDCESPVEEEALFEGLQALMEAGA</sequence>
<keyword evidence="1" id="KW-0378">Hydrolase</keyword>
<keyword evidence="3" id="KW-0269">Exonuclease</keyword>
<organism evidence="3 4">
    <name type="scientific">Candidatus Egerieimonas intestinavium</name>
    <dbReference type="NCBI Taxonomy" id="2840777"/>
    <lineage>
        <taxon>Bacteria</taxon>
        <taxon>Bacillati</taxon>
        <taxon>Bacillota</taxon>
        <taxon>Clostridia</taxon>
        <taxon>Lachnospirales</taxon>
        <taxon>Lachnospiraceae</taxon>
        <taxon>Lachnospiraceae incertae sedis</taxon>
        <taxon>Candidatus Egerieimonas</taxon>
    </lineage>
</organism>
<dbReference type="Gene3D" id="3.60.21.10">
    <property type="match status" value="1"/>
</dbReference>
<name>A0A9D1EKH6_9FIRM</name>
<dbReference type="GO" id="GO:0004527">
    <property type="term" value="F:exonuclease activity"/>
    <property type="evidence" value="ECO:0007669"/>
    <property type="project" value="UniProtKB-KW"/>
</dbReference>
<dbReference type="AlphaFoldDB" id="A0A9D1EKH6"/>
<protein>
    <submittedName>
        <fullName evidence="3">DNA repair exonuclease</fullName>
    </submittedName>
</protein>
<comment type="caution">
    <text evidence="3">The sequence shown here is derived from an EMBL/GenBank/DDBJ whole genome shotgun (WGS) entry which is preliminary data.</text>
</comment>
<dbReference type="CDD" id="cd00840">
    <property type="entry name" value="MPP_Mre11_N"/>
    <property type="match status" value="1"/>
</dbReference>
<dbReference type="SUPFAM" id="SSF56300">
    <property type="entry name" value="Metallo-dependent phosphatases"/>
    <property type="match status" value="1"/>
</dbReference>
<proteinExistence type="predicted"/>
<dbReference type="EMBL" id="DVHU01000071">
    <property type="protein sequence ID" value="HIR93322.1"/>
    <property type="molecule type" value="Genomic_DNA"/>
</dbReference>
<dbReference type="InterPro" id="IPR029052">
    <property type="entry name" value="Metallo-depent_PP-like"/>
</dbReference>
<gene>
    <name evidence="3" type="ORF">IAB98_07905</name>
</gene>